<evidence type="ECO:0000313" key="2">
    <source>
        <dbReference type="Proteomes" id="UP000075809"/>
    </source>
</evidence>
<evidence type="ECO:0000313" key="1">
    <source>
        <dbReference type="EMBL" id="KYQ46329.1"/>
    </source>
</evidence>
<dbReference type="EMBL" id="KQ983238">
    <property type="protein sequence ID" value="KYQ46329.1"/>
    <property type="molecule type" value="Genomic_DNA"/>
</dbReference>
<organism evidence="1 2">
    <name type="scientific">Mycetomoellerius zeteki</name>
    <dbReference type="NCBI Taxonomy" id="64791"/>
    <lineage>
        <taxon>Eukaryota</taxon>
        <taxon>Metazoa</taxon>
        <taxon>Ecdysozoa</taxon>
        <taxon>Arthropoda</taxon>
        <taxon>Hexapoda</taxon>
        <taxon>Insecta</taxon>
        <taxon>Pterygota</taxon>
        <taxon>Neoptera</taxon>
        <taxon>Endopterygota</taxon>
        <taxon>Hymenoptera</taxon>
        <taxon>Apocrita</taxon>
        <taxon>Aculeata</taxon>
        <taxon>Formicoidea</taxon>
        <taxon>Formicidae</taxon>
        <taxon>Myrmicinae</taxon>
        <taxon>Mycetomoellerius</taxon>
    </lineage>
</organism>
<protein>
    <submittedName>
        <fullName evidence="1">Uncharacterized protein</fullName>
    </submittedName>
</protein>
<dbReference type="Proteomes" id="UP000075809">
    <property type="component" value="Unassembled WGS sequence"/>
</dbReference>
<keyword evidence="2" id="KW-1185">Reference proteome</keyword>
<proteinExistence type="predicted"/>
<name>A0A151WEM3_9HYME</name>
<gene>
    <name evidence="1" type="ORF">ALC60_14751</name>
</gene>
<reference evidence="1 2" key="1">
    <citation type="submission" date="2015-09" db="EMBL/GenBank/DDBJ databases">
        <title>Trachymyrmex zeteki WGS genome.</title>
        <authorList>
            <person name="Nygaard S."/>
            <person name="Hu H."/>
            <person name="Boomsma J."/>
            <person name="Zhang G."/>
        </authorList>
    </citation>
    <scope>NUCLEOTIDE SEQUENCE [LARGE SCALE GENOMIC DNA]</scope>
    <source>
        <strain evidence="1">Tzet28-1</strain>
        <tissue evidence="1">Whole body</tissue>
    </source>
</reference>
<accession>A0A151WEM3</accession>
<feature type="non-terminal residue" evidence="1">
    <location>
        <position position="1"/>
    </location>
</feature>
<sequence length="234" mass="26756">HVYCLSLDNFKLKFFLQIVSGMSHHSLLVYANESVLQQKVLGRISRCGNGVERIYGRVLPTEFHKITSPERIFDHTVSLCRHVKRQIKLRRDCAPPSDVRSFIVDGNGLIIARRRDLDYILDIKYSTPKNPIAQQYSEVNGTFIYTKSLTMSRNAHYIQVLTIHYPAFYITFSECAAQKKLRVTSVRRIDNYLSVIIKSPSASGTRLSVVVQTARVRSATSARFLREALLLFDS</sequence>
<dbReference type="AlphaFoldDB" id="A0A151WEM3"/>